<comment type="caution">
    <text evidence="1">The sequence shown here is derived from an EMBL/GenBank/DDBJ whole genome shotgun (WGS) entry which is preliminary data.</text>
</comment>
<evidence type="ECO:0000313" key="1">
    <source>
        <dbReference type="EMBL" id="OWM62584.1"/>
    </source>
</evidence>
<accession>A0A218VPY6</accession>
<reference evidence="2" key="1">
    <citation type="journal article" date="2017" name="Plant J.">
        <title>The pomegranate (Punica granatum L.) genome and the genomics of punicalagin biosynthesis.</title>
        <authorList>
            <person name="Qin G."/>
            <person name="Xu C."/>
            <person name="Ming R."/>
            <person name="Tang H."/>
            <person name="Guyot R."/>
            <person name="Kramer E.M."/>
            <person name="Hu Y."/>
            <person name="Yi X."/>
            <person name="Qi Y."/>
            <person name="Xu X."/>
            <person name="Gao Z."/>
            <person name="Pan H."/>
            <person name="Jian J."/>
            <person name="Tian Y."/>
            <person name="Yue Z."/>
            <person name="Xu Y."/>
        </authorList>
    </citation>
    <scope>NUCLEOTIDE SEQUENCE [LARGE SCALE GENOMIC DNA]</scope>
    <source>
        <strain evidence="2">cv. Dabenzi</strain>
    </source>
</reference>
<dbReference type="AlphaFoldDB" id="A0A218VPY6"/>
<dbReference type="Proteomes" id="UP000197138">
    <property type="component" value="Unassembled WGS sequence"/>
</dbReference>
<evidence type="ECO:0000313" key="2">
    <source>
        <dbReference type="Proteomes" id="UP000197138"/>
    </source>
</evidence>
<gene>
    <name evidence="1" type="ORF">CDL15_Pgr000032</name>
</gene>
<sequence>MLHKRVGGRPLPIGSAHPFRNICKGVKREVNGELPNPMTLICSYHSVIDHCWVGW</sequence>
<protein>
    <submittedName>
        <fullName evidence="1">Uncharacterized protein</fullName>
    </submittedName>
</protein>
<dbReference type="EMBL" id="MTKT01016672">
    <property type="protein sequence ID" value="OWM62584.1"/>
    <property type="molecule type" value="Genomic_DNA"/>
</dbReference>
<name>A0A218VPY6_PUNGR</name>
<proteinExistence type="predicted"/>
<organism evidence="1 2">
    <name type="scientific">Punica granatum</name>
    <name type="common">Pomegranate</name>
    <dbReference type="NCBI Taxonomy" id="22663"/>
    <lineage>
        <taxon>Eukaryota</taxon>
        <taxon>Viridiplantae</taxon>
        <taxon>Streptophyta</taxon>
        <taxon>Embryophyta</taxon>
        <taxon>Tracheophyta</taxon>
        <taxon>Spermatophyta</taxon>
        <taxon>Magnoliopsida</taxon>
        <taxon>eudicotyledons</taxon>
        <taxon>Gunneridae</taxon>
        <taxon>Pentapetalae</taxon>
        <taxon>rosids</taxon>
        <taxon>malvids</taxon>
        <taxon>Myrtales</taxon>
        <taxon>Lythraceae</taxon>
        <taxon>Punica</taxon>
    </lineage>
</organism>